<dbReference type="InterPro" id="IPR004839">
    <property type="entry name" value="Aminotransferase_I/II_large"/>
</dbReference>
<evidence type="ECO:0000256" key="5">
    <source>
        <dbReference type="ARBA" id="ARBA00022605"/>
    </source>
</evidence>
<evidence type="ECO:0000256" key="6">
    <source>
        <dbReference type="ARBA" id="ARBA00022679"/>
    </source>
</evidence>
<keyword evidence="6 9" id="KW-0808">Transferase</keyword>
<dbReference type="PROSITE" id="PS00599">
    <property type="entry name" value="AA_TRANSFER_CLASS_2"/>
    <property type="match status" value="1"/>
</dbReference>
<dbReference type="AlphaFoldDB" id="A0A1M6IUU5"/>
<comment type="similarity">
    <text evidence="2 9">Belongs to the class-II pyridoxal-phosphate-dependent aminotransferase family. Histidinol-phosphate aminotransferase subfamily.</text>
</comment>
<dbReference type="SUPFAM" id="SSF53383">
    <property type="entry name" value="PLP-dependent transferases"/>
    <property type="match status" value="1"/>
</dbReference>
<dbReference type="NCBIfam" id="TIGR01141">
    <property type="entry name" value="hisC"/>
    <property type="match status" value="1"/>
</dbReference>
<evidence type="ECO:0000259" key="10">
    <source>
        <dbReference type="Pfam" id="PF00155"/>
    </source>
</evidence>
<dbReference type="Pfam" id="PF00155">
    <property type="entry name" value="Aminotran_1_2"/>
    <property type="match status" value="1"/>
</dbReference>
<evidence type="ECO:0000256" key="1">
    <source>
        <dbReference type="ARBA" id="ARBA00001933"/>
    </source>
</evidence>
<reference evidence="12" key="1">
    <citation type="submission" date="2016-11" db="EMBL/GenBank/DDBJ databases">
        <authorList>
            <person name="Varghese N."/>
            <person name="Submissions S."/>
        </authorList>
    </citation>
    <scope>NUCLEOTIDE SEQUENCE [LARGE SCALE GENOMIC DNA]</scope>
    <source>
        <strain evidence="12">DSM 16057</strain>
    </source>
</reference>
<comment type="catalytic activity">
    <reaction evidence="9">
        <text>L-histidinol phosphate + 2-oxoglutarate = 3-(imidazol-4-yl)-2-oxopropyl phosphate + L-glutamate</text>
        <dbReference type="Rhea" id="RHEA:23744"/>
        <dbReference type="ChEBI" id="CHEBI:16810"/>
        <dbReference type="ChEBI" id="CHEBI:29985"/>
        <dbReference type="ChEBI" id="CHEBI:57766"/>
        <dbReference type="ChEBI" id="CHEBI:57980"/>
        <dbReference type="EC" id="2.6.1.9"/>
    </reaction>
</comment>
<dbReference type="GO" id="GO:0004400">
    <property type="term" value="F:histidinol-phosphate transaminase activity"/>
    <property type="evidence" value="ECO:0007669"/>
    <property type="project" value="UniProtKB-UniRule"/>
</dbReference>
<dbReference type="InterPro" id="IPR015424">
    <property type="entry name" value="PyrdxlP-dep_Trfase"/>
</dbReference>
<evidence type="ECO:0000256" key="7">
    <source>
        <dbReference type="ARBA" id="ARBA00022898"/>
    </source>
</evidence>
<protein>
    <recommendedName>
        <fullName evidence="9">Histidinol-phosphate aminotransferase</fullName>
        <ecNumber evidence="9">2.6.1.9</ecNumber>
    </recommendedName>
    <alternativeName>
        <fullName evidence="9">Imidazole acetol-phosphate transaminase</fullName>
    </alternativeName>
</protein>
<keyword evidence="4 9" id="KW-0032">Aminotransferase</keyword>
<dbReference type="EC" id="2.6.1.9" evidence="9"/>
<keyword evidence="5 9" id="KW-0028">Amino-acid biosynthesis</keyword>
<dbReference type="PANTHER" id="PTHR42885">
    <property type="entry name" value="HISTIDINOL-PHOSPHATE AMINOTRANSFERASE-RELATED"/>
    <property type="match status" value="1"/>
</dbReference>
<dbReference type="InterPro" id="IPR015421">
    <property type="entry name" value="PyrdxlP-dep_Trfase_major"/>
</dbReference>
<evidence type="ECO:0000313" key="11">
    <source>
        <dbReference type="EMBL" id="SHJ38197.1"/>
    </source>
</evidence>
<proteinExistence type="inferred from homology"/>
<evidence type="ECO:0000256" key="4">
    <source>
        <dbReference type="ARBA" id="ARBA00022576"/>
    </source>
</evidence>
<dbReference type="PANTHER" id="PTHR42885:SF2">
    <property type="entry name" value="HISTIDINOL-PHOSPHATE AMINOTRANSFERASE"/>
    <property type="match status" value="1"/>
</dbReference>
<keyword evidence="12" id="KW-1185">Reference proteome</keyword>
<organism evidence="11 12">
    <name type="scientific">Desulfofundulus thermosubterraneus DSM 16057</name>
    <dbReference type="NCBI Taxonomy" id="1121432"/>
    <lineage>
        <taxon>Bacteria</taxon>
        <taxon>Bacillati</taxon>
        <taxon>Bacillota</taxon>
        <taxon>Clostridia</taxon>
        <taxon>Eubacteriales</taxon>
        <taxon>Peptococcaceae</taxon>
        <taxon>Desulfofundulus</taxon>
    </lineage>
</organism>
<dbReference type="GO" id="GO:0030170">
    <property type="term" value="F:pyridoxal phosphate binding"/>
    <property type="evidence" value="ECO:0007669"/>
    <property type="project" value="InterPro"/>
</dbReference>
<dbReference type="RefSeq" id="WP_072869947.1">
    <property type="nucleotide sequence ID" value="NZ_FQZM01000031.1"/>
</dbReference>
<dbReference type="InterPro" id="IPR001917">
    <property type="entry name" value="Aminotrans_II_pyridoxalP_BS"/>
</dbReference>
<dbReference type="CDD" id="cd00609">
    <property type="entry name" value="AAT_like"/>
    <property type="match status" value="1"/>
</dbReference>
<dbReference type="OrthoDB" id="9813612at2"/>
<comment type="cofactor">
    <cofactor evidence="1 9">
        <name>pyridoxal 5'-phosphate</name>
        <dbReference type="ChEBI" id="CHEBI:597326"/>
    </cofactor>
</comment>
<evidence type="ECO:0000256" key="3">
    <source>
        <dbReference type="ARBA" id="ARBA00011738"/>
    </source>
</evidence>
<dbReference type="Gene3D" id="3.40.640.10">
    <property type="entry name" value="Type I PLP-dependent aspartate aminotransferase-like (Major domain)"/>
    <property type="match status" value="1"/>
</dbReference>
<dbReference type="GO" id="GO:0000105">
    <property type="term" value="P:L-histidine biosynthetic process"/>
    <property type="evidence" value="ECO:0007669"/>
    <property type="project" value="UniProtKB-UniRule"/>
</dbReference>
<dbReference type="UniPathway" id="UPA00031">
    <property type="reaction ID" value="UER00012"/>
</dbReference>
<feature type="modified residue" description="N6-(pyridoxal phosphate)lysine" evidence="9">
    <location>
        <position position="217"/>
    </location>
</feature>
<keyword evidence="7 9" id="KW-0663">Pyridoxal phosphate</keyword>
<evidence type="ECO:0000256" key="2">
    <source>
        <dbReference type="ARBA" id="ARBA00007970"/>
    </source>
</evidence>
<accession>A0A1M6IUU5</accession>
<sequence length="357" mass="39610">MNAAFDPAALVRPDLDGLVPYQVHIHHNVIKLDANENPYDFPPSIREEIWRELGNHTFTRYPDPVAGDLVDRLSDYTGVPAGGILAGNGSDELILTLLLTFGTGGRVVITPPTFSMYEVHARIAGARPVNVPRRQNFILDTPGVIAAARHPETRVIFLCSPNNPTGNATPPEEVAEILKNSRALVVVDEAYQEFGGESCVPLLEEYSNLVVLRTFSKAFGLAGLRVGYLLADPAVVQQLLRIKQPFNLNAFSQLAARTVMARREEFGQLINQILQDREELYRELAALPGVEVFPTVANFILFRTPLPAEQVYRELLANGILIRNMHSPGLEQCLRVTVGKKDENRLFLEKLKMILGL</sequence>
<gene>
    <name evidence="9" type="primary">hisC</name>
    <name evidence="11" type="ORF">SAMN02745219_02427</name>
</gene>
<feature type="domain" description="Aminotransferase class I/classII large" evidence="10">
    <location>
        <begin position="28"/>
        <end position="350"/>
    </location>
</feature>
<dbReference type="Gene3D" id="3.90.1150.10">
    <property type="entry name" value="Aspartate Aminotransferase, domain 1"/>
    <property type="match status" value="1"/>
</dbReference>
<name>A0A1M6IUU5_9FIRM</name>
<evidence type="ECO:0000256" key="9">
    <source>
        <dbReference type="HAMAP-Rule" id="MF_01023"/>
    </source>
</evidence>
<evidence type="ECO:0000313" key="12">
    <source>
        <dbReference type="Proteomes" id="UP000184529"/>
    </source>
</evidence>
<keyword evidence="8 9" id="KW-0368">Histidine biosynthesis</keyword>
<dbReference type="InterPro" id="IPR005861">
    <property type="entry name" value="HisP_aminotrans"/>
</dbReference>
<dbReference type="HAMAP" id="MF_01023">
    <property type="entry name" value="HisC_aminotrans_2"/>
    <property type="match status" value="1"/>
</dbReference>
<evidence type="ECO:0000256" key="8">
    <source>
        <dbReference type="ARBA" id="ARBA00023102"/>
    </source>
</evidence>
<comment type="pathway">
    <text evidence="9">Amino-acid biosynthesis; L-histidine biosynthesis; L-histidine from 5-phospho-alpha-D-ribose 1-diphosphate: step 7/9.</text>
</comment>
<dbReference type="EMBL" id="FQZM01000031">
    <property type="protein sequence ID" value="SHJ38197.1"/>
    <property type="molecule type" value="Genomic_DNA"/>
</dbReference>
<dbReference type="InterPro" id="IPR015422">
    <property type="entry name" value="PyrdxlP-dep_Trfase_small"/>
</dbReference>
<comment type="subunit">
    <text evidence="3 9">Homodimer.</text>
</comment>
<dbReference type="STRING" id="1121432.SAMN02745219_02427"/>
<dbReference type="Proteomes" id="UP000184529">
    <property type="component" value="Unassembled WGS sequence"/>
</dbReference>